<evidence type="ECO:0000313" key="3">
    <source>
        <dbReference type="Proteomes" id="UP000594118"/>
    </source>
</evidence>
<dbReference type="RefSeq" id="WP_193080841.1">
    <property type="nucleotide sequence ID" value="NZ_CP045201.1"/>
</dbReference>
<dbReference type="Proteomes" id="UP000594118">
    <property type="component" value="Chromosome"/>
</dbReference>
<dbReference type="PROSITE" id="PS51977">
    <property type="entry name" value="WGR"/>
    <property type="match status" value="1"/>
</dbReference>
<accession>A0A7L9WQP6</accession>
<dbReference type="SUPFAM" id="SSF142921">
    <property type="entry name" value="WGR domain-like"/>
    <property type="match status" value="1"/>
</dbReference>
<gene>
    <name evidence="2" type="ORF">F3W81_18295</name>
</gene>
<dbReference type="InterPro" id="IPR008893">
    <property type="entry name" value="WGR_domain"/>
</dbReference>
<name>A0A7L9WQP6_9RHOB</name>
<dbReference type="InterPro" id="IPR036930">
    <property type="entry name" value="WGR_dom_sf"/>
</dbReference>
<organism evidence="2 3">
    <name type="scientific">Pseudooceanicola spongiae</name>
    <dbReference type="NCBI Taxonomy" id="2613965"/>
    <lineage>
        <taxon>Bacteria</taxon>
        <taxon>Pseudomonadati</taxon>
        <taxon>Pseudomonadota</taxon>
        <taxon>Alphaproteobacteria</taxon>
        <taxon>Rhodobacterales</taxon>
        <taxon>Paracoccaceae</taxon>
        <taxon>Pseudooceanicola</taxon>
    </lineage>
</organism>
<dbReference type="InterPro" id="IPR049809">
    <property type="entry name" value="YehF/YfeS-like_WGR"/>
</dbReference>
<evidence type="ECO:0000313" key="2">
    <source>
        <dbReference type="EMBL" id="QOL82599.1"/>
    </source>
</evidence>
<dbReference type="Gene3D" id="2.20.140.10">
    <property type="entry name" value="WGR domain"/>
    <property type="match status" value="1"/>
</dbReference>
<dbReference type="EMBL" id="CP045201">
    <property type="protein sequence ID" value="QOL82599.1"/>
    <property type="molecule type" value="Genomic_DNA"/>
</dbReference>
<dbReference type="SMART" id="SM00773">
    <property type="entry name" value="WGR"/>
    <property type="match status" value="1"/>
</dbReference>
<dbReference type="KEGG" id="pshq:F3W81_18295"/>
<reference evidence="2 3" key="1">
    <citation type="submission" date="2019-10" db="EMBL/GenBank/DDBJ databases">
        <title>Pseudopuniceibacterium sp. HQ09 islated from Antarctica.</title>
        <authorList>
            <person name="Liao L."/>
            <person name="Su S."/>
            <person name="Chen B."/>
            <person name="Yu Y."/>
        </authorList>
    </citation>
    <scope>NUCLEOTIDE SEQUENCE [LARGE SCALE GENOMIC DNA]</scope>
    <source>
        <strain evidence="2 3">HQ09</strain>
    </source>
</reference>
<keyword evidence="3" id="KW-1185">Reference proteome</keyword>
<sequence length="83" mass="9320">MTAQLELFPATLRLTRIDPGQNTRRFYRVALQPDLFGGCTLIQESGRIGQAGRVRAETFANEGVAVDALIDLRRQKARRGYQV</sequence>
<feature type="domain" description="WGR" evidence="1">
    <location>
        <begin position="1"/>
        <end position="83"/>
    </location>
</feature>
<dbReference type="CDD" id="cd07996">
    <property type="entry name" value="WGR_MMR_like"/>
    <property type="match status" value="1"/>
</dbReference>
<proteinExistence type="predicted"/>
<dbReference type="AlphaFoldDB" id="A0A7L9WQP6"/>
<evidence type="ECO:0000259" key="1">
    <source>
        <dbReference type="PROSITE" id="PS51977"/>
    </source>
</evidence>
<protein>
    <submittedName>
        <fullName evidence="2">WGR domain-containing protein</fullName>
    </submittedName>
</protein>
<dbReference type="Pfam" id="PF05406">
    <property type="entry name" value="WGR"/>
    <property type="match status" value="1"/>
</dbReference>